<gene>
    <name evidence="3" type="ORF">SAOR_09795</name>
</gene>
<dbReference type="Proteomes" id="UP000283993">
    <property type="component" value="Unassembled WGS sequence"/>
</dbReference>
<feature type="signal peptide" evidence="2">
    <location>
        <begin position="1"/>
        <end position="17"/>
    </location>
</feature>
<feature type="region of interest" description="Disordered" evidence="1">
    <location>
        <begin position="32"/>
        <end position="84"/>
    </location>
</feature>
<sequence>MTKTLLKSAFVIGVVTAAAGCASNSDATQSQIDQAMRKAESAQTTANEAQRTANRAMQTAQEAKSASQANSQRIERMFESSQRK</sequence>
<organism evidence="3 4">
    <name type="scientific">Salinisphaera orenii MK-B5</name>
    <dbReference type="NCBI Taxonomy" id="856730"/>
    <lineage>
        <taxon>Bacteria</taxon>
        <taxon>Pseudomonadati</taxon>
        <taxon>Pseudomonadota</taxon>
        <taxon>Gammaproteobacteria</taxon>
        <taxon>Salinisphaerales</taxon>
        <taxon>Salinisphaeraceae</taxon>
        <taxon>Salinisphaera</taxon>
    </lineage>
</organism>
<feature type="compositionally biased region" description="Polar residues" evidence="1">
    <location>
        <begin position="41"/>
        <end position="72"/>
    </location>
</feature>
<dbReference type="RefSeq" id="WP_123631262.1">
    <property type="nucleotide sequence ID" value="NZ_AYKH01000017.1"/>
</dbReference>
<comment type="caution">
    <text evidence="3">The sequence shown here is derived from an EMBL/GenBank/DDBJ whole genome shotgun (WGS) entry which is preliminary data.</text>
</comment>
<evidence type="ECO:0008006" key="5">
    <source>
        <dbReference type="Google" id="ProtNLM"/>
    </source>
</evidence>
<keyword evidence="4" id="KW-1185">Reference proteome</keyword>
<evidence type="ECO:0000256" key="2">
    <source>
        <dbReference type="SAM" id="SignalP"/>
    </source>
</evidence>
<accession>A0A423PMX4</accession>
<dbReference type="PROSITE" id="PS51257">
    <property type="entry name" value="PROKAR_LIPOPROTEIN"/>
    <property type="match status" value="1"/>
</dbReference>
<feature type="compositionally biased region" description="Basic and acidic residues" evidence="1">
    <location>
        <begin position="73"/>
        <end position="84"/>
    </location>
</feature>
<evidence type="ECO:0000313" key="3">
    <source>
        <dbReference type="EMBL" id="ROO26939.1"/>
    </source>
</evidence>
<evidence type="ECO:0000313" key="4">
    <source>
        <dbReference type="Proteomes" id="UP000283993"/>
    </source>
</evidence>
<proteinExistence type="predicted"/>
<dbReference type="NCBIfam" id="NF040598">
    <property type="entry name" value="Ala_zip_lipo"/>
    <property type="match status" value="1"/>
</dbReference>
<keyword evidence="2" id="KW-0732">Signal</keyword>
<reference evidence="3 4" key="1">
    <citation type="submission" date="2013-10" db="EMBL/GenBank/DDBJ databases">
        <title>Salinisphaera orenii MK-B5 Genome Sequencing.</title>
        <authorList>
            <person name="Lai Q."/>
            <person name="Li C."/>
            <person name="Shao Z."/>
        </authorList>
    </citation>
    <scope>NUCLEOTIDE SEQUENCE [LARGE SCALE GENOMIC DNA]</scope>
    <source>
        <strain evidence="3 4">MK-B5</strain>
    </source>
</reference>
<dbReference type="EMBL" id="AYKH01000017">
    <property type="protein sequence ID" value="ROO26939.1"/>
    <property type="molecule type" value="Genomic_DNA"/>
</dbReference>
<protein>
    <recommendedName>
        <fullName evidence="5">Lipoprotein</fullName>
    </recommendedName>
</protein>
<dbReference type="InterPro" id="IPR021793">
    <property type="entry name" value="Oprl"/>
</dbReference>
<feature type="chain" id="PRO_5019132738" description="Lipoprotein" evidence="2">
    <location>
        <begin position="18"/>
        <end position="84"/>
    </location>
</feature>
<name>A0A423PMX4_9GAMM</name>
<dbReference type="Pfam" id="PF11839">
    <property type="entry name" value="Alanine_zipper"/>
    <property type="match status" value="1"/>
</dbReference>
<dbReference type="AlphaFoldDB" id="A0A423PMX4"/>
<evidence type="ECO:0000256" key="1">
    <source>
        <dbReference type="SAM" id="MobiDB-lite"/>
    </source>
</evidence>